<dbReference type="AlphaFoldDB" id="A0A9P6KZE0"/>
<dbReference type="PANTHER" id="PTHR10492">
    <property type="match status" value="1"/>
</dbReference>
<sequence>MRSRNQDMFADWLLSIGNGSSNDRENAISIPDEYLEKGDLVESIFGSEMIQVEDDTIFSKIILTTKNDHANAINSRVLELFGGSSRVYPSADTIVSDDPSEVIRYPTEFLNRQQPSGLP</sequence>
<accession>A0A9P6KZE0</accession>
<reference evidence="1 2" key="1">
    <citation type="journal article" date="2020" name="Genome Biol. Evol.">
        <title>Comparative genomics of strictly vertically transmitted, feminizing microsporidia endosymbionts of amphipod crustaceans.</title>
        <authorList>
            <person name="Cormier A."/>
            <person name="Chebbi M.A."/>
            <person name="Giraud I."/>
            <person name="Wattier R."/>
            <person name="Teixeira M."/>
            <person name="Gilbert C."/>
            <person name="Rigaud T."/>
            <person name="Cordaux R."/>
        </authorList>
    </citation>
    <scope>NUCLEOTIDE SEQUENCE [LARGE SCALE GENOMIC DNA]</scope>
    <source>
        <strain evidence="1 2">Ou3-Ou53</strain>
    </source>
</reference>
<dbReference type="EMBL" id="SBJO01000088">
    <property type="protein sequence ID" value="KAF9763244.1"/>
    <property type="molecule type" value="Genomic_DNA"/>
</dbReference>
<dbReference type="Proteomes" id="UP000740883">
    <property type="component" value="Unassembled WGS sequence"/>
</dbReference>
<proteinExistence type="predicted"/>
<dbReference type="PANTHER" id="PTHR10492:SF57">
    <property type="entry name" value="ATP-DEPENDENT DNA HELICASE"/>
    <property type="match status" value="1"/>
</dbReference>
<feature type="non-terminal residue" evidence="1">
    <location>
        <position position="119"/>
    </location>
</feature>
<dbReference type="OrthoDB" id="2641892at2759"/>
<name>A0A9P6KZE0_9MICR</name>
<gene>
    <name evidence="1" type="ORF">NGRA_1399</name>
</gene>
<keyword evidence="2" id="KW-1185">Reference proteome</keyword>
<evidence type="ECO:0000313" key="2">
    <source>
        <dbReference type="Proteomes" id="UP000740883"/>
    </source>
</evidence>
<organism evidence="1 2">
    <name type="scientific">Nosema granulosis</name>
    <dbReference type="NCBI Taxonomy" id="83296"/>
    <lineage>
        <taxon>Eukaryota</taxon>
        <taxon>Fungi</taxon>
        <taxon>Fungi incertae sedis</taxon>
        <taxon>Microsporidia</taxon>
        <taxon>Nosematidae</taxon>
        <taxon>Nosema</taxon>
    </lineage>
</organism>
<comment type="caution">
    <text evidence="1">The sequence shown here is derived from an EMBL/GenBank/DDBJ whole genome shotgun (WGS) entry which is preliminary data.</text>
</comment>
<evidence type="ECO:0000313" key="1">
    <source>
        <dbReference type="EMBL" id="KAF9763244.1"/>
    </source>
</evidence>
<protein>
    <recommendedName>
        <fullName evidence="3">ATP-dependent DNA helicase</fullName>
    </recommendedName>
</protein>
<evidence type="ECO:0008006" key="3">
    <source>
        <dbReference type="Google" id="ProtNLM"/>
    </source>
</evidence>